<reference evidence="1" key="1">
    <citation type="submission" date="2020-02" db="EMBL/GenBank/DDBJ databases">
        <authorList>
            <person name="Meier V. D."/>
        </authorList>
    </citation>
    <scope>NUCLEOTIDE SEQUENCE</scope>
    <source>
        <strain evidence="1">AVDCRST_MAG59</strain>
    </source>
</reference>
<gene>
    <name evidence="1" type="ORF">AVDCRST_MAG59-4265</name>
</gene>
<accession>A0A6J4VIU8</accession>
<organism evidence="1">
    <name type="scientific">uncultured Thermomicrobiales bacterium</name>
    <dbReference type="NCBI Taxonomy" id="1645740"/>
    <lineage>
        <taxon>Bacteria</taxon>
        <taxon>Pseudomonadati</taxon>
        <taxon>Thermomicrobiota</taxon>
        <taxon>Thermomicrobia</taxon>
        <taxon>Thermomicrobiales</taxon>
        <taxon>environmental samples</taxon>
    </lineage>
</organism>
<dbReference type="EMBL" id="CADCWF010000312">
    <property type="protein sequence ID" value="CAA9577198.1"/>
    <property type="molecule type" value="Genomic_DNA"/>
</dbReference>
<name>A0A6J4VIU8_9BACT</name>
<protein>
    <submittedName>
        <fullName evidence="1">Uncharacterized protein</fullName>
    </submittedName>
</protein>
<sequence length="153" mass="16394">MGISTASLVGSTLIKVDQEQRPSPLLDAPLADLAAPAAARRREVERALAAYNQEADGGLARNADAAMARWTDMFKGEGVDNFLYLDLGKIQLFFFTFVLVRLYALAVGDRFAVVATGPDLFRFPAFDAEMLGLLGISHAGYLTSKAAKQPGAV</sequence>
<proteinExistence type="predicted"/>
<evidence type="ECO:0000313" key="1">
    <source>
        <dbReference type="EMBL" id="CAA9577198.1"/>
    </source>
</evidence>
<dbReference type="AlphaFoldDB" id="A0A6J4VIU8"/>